<feature type="region of interest" description="Disordered" evidence="1">
    <location>
        <begin position="72"/>
        <end position="106"/>
    </location>
</feature>
<evidence type="ECO:0000256" key="1">
    <source>
        <dbReference type="SAM" id="MobiDB-lite"/>
    </source>
</evidence>
<keyword evidence="4" id="KW-1185">Reference proteome</keyword>
<feature type="region of interest" description="Disordered" evidence="1">
    <location>
        <begin position="130"/>
        <end position="193"/>
    </location>
</feature>
<evidence type="ECO:0000313" key="2">
    <source>
        <dbReference type="EMBL" id="KDE06873.1"/>
    </source>
</evidence>
<proteinExistence type="predicted"/>
<dbReference type="AlphaFoldDB" id="U5H6K9"/>
<gene>
    <name evidence="2" type="ORF">MVLG_02908</name>
</gene>
<evidence type="ECO:0000313" key="4">
    <source>
        <dbReference type="Proteomes" id="UP000017200"/>
    </source>
</evidence>
<dbReference type="EnsemblFungi" id="MVLG_02908T0">
    <property type="protein sequence ID" value="MVLG_02908T0"/>
    <property type="gene ID" value="MVLG_02908"/>
</dbReference>
<feature type="compositionally biased region" description="Polar residues" evidence="1">
    <location>
        <begin position="167"/>
        <end position="177"/>
    </location>
</feature>
<dbReference type="EMBL" id="AEIJ01000272">
    <property type="status" value="NOT_ANNOTATED_CDS"/>
    <property type="molecule type" value="Genomic_DNA"/>
</dbReference>
<reference evidence="3" key="4">
    <citation type="submission" date="2015-06" db="UniProtKB">
        <authorList>
            <consortium name="EnsemblFungi"/>
        </authorList>
    </citation>
    <scope>IDENTIFICATION</scope>
</reference>
<accession>U5H6K9</accession>
<dbReference type="Proteomes" id="UP000017200">
    <property type="component" value="Unassembled WGS sequence"/>
</dbReference>
<sequence length="349" mass="38428">MFISTLPIAASISRSPLDPLLRRESFASSHAREGPSTAARPEVVPGSASYPGAHTNSTPEIHQIYRRQSTLNSFPTLPSRFESDLPSRRTQSMSGPLRPGSSMTTPATSAQVYARLYETLVERCSERARSIAASSSRDQADQRLPSVESENSQTRKRRQMEEDTVDSDSTAEANSSAKKTRLEEERFEEEEENLDAIKEEEEEIVMRGAAGQPKAEVQERPCSAPPLLPSPMTRSKTKLANPAASDDALRRSISPLGKSHKLSPRRAASPHVLCRRIIASHRGSATGVKSTRHQPVFEGPRHCTSTRPCRSEALLGVLKSFELVLQTRAQGWRLLAVEGEKIELRRGGP</sequence>
<reference evidence="2" key="2">
    <citation type="submission" date="2010-11" db="EMBL/GenBank/DDBJ databases">
        <authorList>
            <consortium name="The Broad Institute Genome Sequencing Platform"/>
            <person name="Earl A."/>
            <person name="Ward D."/>
            <person name="Feldgarden M."/>
            <person name="Gevers D."/>
            <person name="Butler R."/>
            <person name="Young S.K."/>
            <person name="Zeng Q."/>
            <person name="Gargeya S."/>
            <person name="Fitzgerald M."/>
            <person name="Haas B."/>
            <person name="Abouelleil A."/>
            <person name="Alvarado L."/>
            <person name="Arachchi H.M."/>
            <person name="Berlin A."/>
            <person name="Brown A."/>
            <person name="Chapman S.B."/>
            <person name="Chen Z."/>
            <person name="Dunbar C."/>
            <person name="Freedman E."/>
            <person name="Gearin G."/>
            <person name="Gellesch M."/>
            <person name="Goldberg J."/>
            <person name="Griggs A."/>
            <person name="Gujja S."/>
            <person name="Heilman E."/>
            <person name="Heiman D."/>
            <person name="Howarth C."/>
            <person name="Larson L."/>
            <person name="Lui A."/>
            <person name="MacDonald P.J.P."/>
            <person name="Mehta T."/>
            <person name="Montmayeur A."/>
            <person name="Murphy C."/>
            <person name="Neiman D."/>
            <person name="Pearson M."/>
            <person name="Priest M."/>
            <person name="Roberts A."/>
            <person name="Saif S."/>
            <person name="Shea T."/>
            <person name="Shenoy N."/>
            <person name="Sisk P."/>
            <person name="Stolte C."/>
            <person name="Sykes S."/>
            <person name="White J."/>
            <person name="Yandava C."/>
            <person name="Wortman J."/>
            <person name="Nusbaum C."/>
            <person name="Birren B."/>
        </authorList>
    </citation>
    <scope>NUCLEOTIDE SEQUENCE</scope>
    <source>
        <strain evidence="2">P1A1 Lamole</strain>
    </source>
</reference>
<dbReference type="EMBL" id="GL541666">
    <property type="protein sequence ID" value="KDE06873.1"/>
    <property type="molecule type" value="Genomic_DNA"/>
</dbReference>
<protein>
    <submittedName>
        <fullName evidence="2 3">Uncharacterized protein</fullName>
    </submittedName>
</protein>
<feature type="region of interest" description="Disordered" evidence="1">
    <location>
        <begin position="209"/>
        <end position="249"/>
    </location>
</feature>
<organism evidence="2">
    <name type="scientific">Microbotryum lychnidis-dioicae (strain p1A1 Lamole / MvSl-1064)</name>
    <name type="common">Anther smut fungus</name>
    <dbReference type="NCBI Taxonomy" id="683840"/>
    <lineage>
        <taxon>Eukaryota</taxon>
        <taxon>Fungi</taxon>
        <taxon>Dikarya</taxon>
        <taxon>Basidiomycota</taxon>
        <taxon>Pucciniomycotina</taxon>
        <taxon>Microbotryomycetes</taxon>
        <taxon>Microbotryales</taxon>
        <taxon>Microbotryaceae</taxon>
        <taxon>Microbotryum</taxon>
    </lineage>
</organism>
<reference evidence="2 4" key="3">
    <citation type="journal article" date="2015" name="BMC Genomics">
        <title>Sex and parasites: genomic and transcriptomic analysis of Microbotryum lychnidis-dioicae, the biotrophic and plant-castrating anther smut fungus.</title>
        <authorList>
            <person name="Perlin M.H."/>
            <person name="Amselem J."/>
            <person name="Fontanillas E."/>
            <person name="Toh S.S."/>
            <person name="Chen Z."/>
            <person name="Goldberg J."/>
            <person name="Duplessis S."/>
            <person name="Henrissat B."/>
            <person name="Young S."/>
            <person name="Zeng Q."/>
            <person name="Aguileta G."/>
            <person name="Petit E."/>
            <person name="Badouin H."/>
            <person name="Andrews J."/>
            <person name="Razeeq D."/>
            <person name="Gabaldon T."/>
            <person name="Quesneville H."/>
            <person name="Giraud T."/>
            <person name="Hood M.E."/>
            <person name="Schultz D.J."/>
            <person name="Cuomo C.A."/>
        </authorList>
    </citation>
    <scope>NUCLEOTIDE SEQUENCE [LARGE SCALE GENOMIC DNA]</scope>
    <source>
        <strain evidence="2">P1A1 Lamole</strain>
        <strain evidence="4">p1A1 Lamole</strain>
    </source>
</reference>
<dbReference type="OrthoDB" id="10352669at2759"/>
<dbReference type="HOGENOM" id="CLU_794994_0_0_1"/>
<reference evidence="4" key="1">
    <citation type="submission" date="2010-11" db="EMBL/GenBank/DDBJ databases">
        <title>The genome sequence of Microbotryum violaceum strain p1A1 Lamole.</title>
        <authorList>
            <person name="Cuomo C."/>
            <person name="Perlin M."/>
            <person name="Young S.K."/>
            <person name="Zeng Q."/>
            <person name="Gargeya S."/>
            <person name="Alvarado L."/>
            <person name="Berlin A."/>
            <person name="Chapman S.B."/>
            <person name="Chen Z."/>
            <person name="Freedman E."/>
            <person name="Gellesch M."/>
            <person name="Goldberg J."/>
            <person name="Griggs A."/>
            <person name="Gujja S."/>
            <person name="Heilman E."/>
            <person name="Heiman D."/>
            <person name="Howarth C."/>
            <person name="Mehta T."/>
            <person name="Neiman D."/>
            <person name="Pearson M."/>
            <person name="Roberts A."/>
            <person name="Saif S."/>
            <person name="Shea T."/>
            <person name="Shenoy N."/>
            <person name="Sisk P."/>
            <person name="Stolte C."/>
            <person name="Sykes S."/>
            <person name="White J."/>
            <person name="Yandava C."/>
            <person name="Haas B."/>
            <person name="Nusbaum C."/>
            <person name="Birren B."/>
        </authorList>
    </citation>
    <scope>NUCLEOTIDE SEQUENCE [LARGE SCALE GENOMIC DNA]</scope>
    <source>
        <strain evidence="4">p1A1 Lamole</strain>
    </source>
</reference>
<feature type="region of interest" description="Disordered" evidence="1">
    <location>
        <begin position="283"/>
        <end position="303"/>
    </location>
</feature>
<evidence type="ECO:0000313" key="3">
    <source>
        <dbReference type="EnsemblFungi" id="MVLG_02908T0"/>
    </source>
</evidence>
<name>U5H6K9_USTV1</name>
<feature type="region of interest" description="Disordered" evidence="1">
    <location>
        <begin position="26"/>
        <end position="59"/>
    </location>
</feature>
<dbReference type="InParanoid" id="U5H6K9"/>